<feature type="compositionally biased region" description="Polar residues" evidence="2">
    <location>
        <begin position="236"/>
        <end position="245"/>
    </location>
</feature>
<organism evidence="3 4">
    <name type="scientific">Tetrahymena thermophila (strain SB210)</name>
    <dbReference type="NCBI Taxonomy" id="312017"/>
    <lineage>
        <taxon>Eukaryota</taxon>
        <taxon>Sar</taxon>
        <taxon>Alveolata</taxon>
        <taxon>Ciliophora</taxon>
        <taxon>Intramacronucleata</taxon>
        <taxon>Oligohymenophorea</taxon>
        <taxon>Hymenostomatida</taxon>
        <taxon>Tetrahymenina</taxon>
        <taxon>Tetrahymenidae</taxon>
        <taxon>Tetrahymena</taxon>
    </lineage>
</organism>
<feature type="region of interest" description="Disordered" evidence="2">
    <location>
        <begin position="234"/>
        <end position="264"/>
    </location>
</feature>
<feature type="region of interest" description="Disordered" evidence="2">
    <location>
        <begin position="1"/>
        <end position="132"/>
    </location>
</feature>
<feature type="coiled-coil region" evidence="1">
    <location>
        <begin position="717"/>
        <end position="765"/>
    </location>
</feature>
<evidence type="ECO:0000256" key="1">
    <source>
        <dbReference type="SAM" id="Coils"/>
    </source>
</evidence>
<proteinExistence type="predicted"/>
<dbReference type="Proteomes" id="UP000009168">
    <property type="component" value="Unassembled WGS sequence"/>
</dbReference>
<dbReference type="KEGG" id="tet:TTHERM_00471370"/>
<feature type="region of interest" description="Disordered" evidence="2">
    <location>
        <begin position="823"/>
        <end position="966"/>
    </location>
</feature>
<feature type="compositionally biased region" description="Polar residues" evidence="2">
    <location>
        <begin position="909"/>
        <end position="919"/>
    </location>
</feature>
<feature type="compositionally biased region" description="Polar residues" evidence="2">
    <location>
        <begin position="882"/>
        <end position="891"/>
    </location>
</feature>
<feature type="compositionally biased region" description="Low complexity" evidence="2">
    <location>
        <begin position="95"/>
        <end position="125"/>
    </location>
</feature>
<feature type="compositionally biased region" description="Low complexity" evidence="2">
    <location>
        <begin position="950"/>
        <end position="966"/>
    </location>
</feature>
<dbReference type="AlphaFoldDB" id="I7MGN8"/>
<keyword evidence="4" id="KW-1185">Reference proteome</keyword>
<feature type="region of interest" description="Disordered" evidence="2">
    <location>
        <begin position="154"/>
        <end position="196"/>
    </location>
</feature>
<feature type="compositionally biased region" description="Basic and acidic residues" evidence="2">
    <location>
        <begin position="39"/>
        <end position="52"/>
    </location>
</feature>
<gene>
    <name evidence="3" type="ORF">TTHERM_00471370</name>
</gene>
<dbReference type="GeneID" id="7830056"/>
<name>I7MGN8_TETTS</name>
<feature type="compositionally biased region" description="Polar residues" evidence="2">
    <location>
        <begin position="18"/>
        <end position="37"/>
    </location>
</feature>
<feature type="coiled-coil region" evidence="1">
    <location>
        <begin position="542"/>
        <end position="623"/>
    </location>
</feature>
<feature type="compositionally biased region" description="Acidic residues" evidence="2">
    <location>
        <begin position="62"/>
        <end position="80"/>
    </location>
</feature>
<evidence type="ECO:0000313" key="3">
    <source>
        <dbReference type="EMBL" id="EAR85360.2"/>
    </source>
</evidence>
<feature type="compositionally biased region" description="Basic and acidic residues" evidence="2">
    <location>
        <begin position="823"/>
        <end position="866"/>
    </location>
</feature>
<reference evidence="4" key="1">
    <citation type="journal article" date="2006" name="PLoS Biol.">
        <title>Macronuclear genome sequence of the ciliate Tetrahymena thermophila, a model eukaryote.</title>
        <authorList>
            <person name="Eisen J.A."/>
            <person name="Coyne R.S."/>
            <person name="Wu M."/>
            <person name="Wu D."/>
            <person name="Thiagarajan M."/>
            <person name="Wortman J.R."/>
            <person name="Badger J.H."/>
            <person name="Ren Q."/>
            <person name="Amedeo P."/>
            <person name="Jones K.M."/>
            <person name="Tallon L.J."/>
            <person name="Delcher A.L."/>
            <person name="Salzberg S.L."/>
            <person name="Silva J.C."/>
            <person name="Haas B.J."/>
            <person name="Majoros W.H."/>
            <person name="Farzad M."/>
            <person name="Carlton J.M."/>
            <person name="Smith R.K. Jr."/>
            <person name="Garg J."/>
            <person name="Pearlman R.E."/>
            <person name="Karrer K.M."/>
            <person name="Sun L."/>
            <person name="Manning G."/>
            <person name="Elde N.C."/>
            <person name="Turkewitz A.P."/>
            <person name="Asai D.J."/>
            <person name="Wilkes D.E."/>
            <person name="Wang Y."/>
            <person name="Cai H."/>
            <person name="Collins K."/>
            <person name="Stewart B.A."/>
            <person name="Lee S.R."/>
            <person name="Wilamowska K."/>
            <person name="Weinberg Z."/>
            <person name="Ruzzo W.L."/>
            <person name="Wloga D."/>
            <person name="Gaertig J."/>
            <person name="Frankel J."/>
            <person name="Tsao C.-C."/>
            <person name="Gorovsky M.A."/>
            <person name="Keeling P.J."/>
            <person name="Waller R.F."/>
            <person name="Patron N.J."/>
            <person name="Cherry J.M."/>
            <person name="Stover N.A."/>
            <person name="Krieger C.J."/>
            <person name="del Toro C."/>
            <person name="Ryder H.F."/>
            <person name="Williamson S.C."/>
            <person name="Barbeau R.A."/>
            <person name="Hamilton E.P."/>
            <person name="Orias E."/>
        </authorList>
    </citation>
    <scope>NUCLEOTIDE SEQUENCE [LARGE SCALE GENOMIC DNA]</scope>
    <source>
        <strain evidence="4">SB210</strain>
    </source>
</reference>
<sequence>MSDIEEDLNSSSIKEESNQYYEDLQSSSSQIQENNGNKIADKKQEDLDEKQSKSSQLQQSLQDEDNSQYEQDFEDENGYDEIDKLKKDKQKQIEQLKPTQSQIKQLSQSKLSDQQEQENQPQRLQESFKSSINEEQLKKQQLSFIGNLNRYVNEQQNESKSLSKTQDSLAHTDPQTNQKKIKNEKSKPPIPTKQNFIKDYIEENPKIKNDIEQVPNDEEIEEIIRKNQQDFLQMIKKNSQKNSPVKQKEEVSEYGSENQYYDEEEEDLQVIYETDREDSQAGKSSQNESFDNHYYSKSYGSSVYQQYSALHASQQEEDNQYYEESQMKQKEIIKNRKQTQNEYERIINQKKIELQQLQEIQKLKQQLNVNIDIDEEQMLKIAKKAKQKEKEIEEIKILQDRMRYGCKKCAESNTQKDREAYREENEHLRKVINEQEAQIKLLKVQLRKSGDKNLDNSYSSIGSISTSFQRKMEELEYDKEKLKEENSQLRNQLKHIKKSAQNQISRQQRLNNEIQKVMGSDIRKLQEKENKKPQDPNLEKQHKVLTERLAELRIDLEKMIKKYEDQKQKIKEKDEQIITLKQKVQGRHFQKQIEKINELQAVVDNFEKDKDQIREEMQLDKQLQLLFPKQMVLICNFFNICVAVEEMKRGRYSRIANIIFSKAKPFISYFKNIFYSIKDTIKFKISKNPIDHPKQQEIIRATIKAWNESPEIVARQMKSQQKELKELRLNYIEVFNEVESLRQRNELLEKDVEILRQRNNVVETRLTVDKNKLVNNVIIQLKHHAIEDEEQDYLLELKKIINTIKEGPPILISQAERDAFKKQQELEAEKERKKREREERKKQMELKKQQKLEEKRQREEKEKEEQLLLQKQKINRPFSALKQKQNVTPVQNKEPRPNSAKVNAKKETTQSITSIQLLPSHQRLKEENKINSNQQDSLNKTKDSKNFRVSTLTSKSKQSLTATNNQ</sequence>
<evidence type="ECO:0000313" key="4">
    <source>
        <dbReference type="Proteomes" id="UP000009168"/>
    </source>
</evidence>
<feature type="compositionally biased region" description="Polar residues" evidence="2">
    <location>
        <begin position="154"/>
        <end position="178"/>
    </location>
</feature>
<accession>I7MGN8</accession>
<dbReference type="InParanoid" id="I7MGN8"/>
<feature type="coiled-coil region" evidence="1">
    <location>
        <begin position="322"/>
        <end position="517"/>
    </location>
</feature>
<keyword evidence="1" id="KW-0175">Coiled coil</keyword>
<dbReference type="EMBL" id="GG662622">
    <property type="protein sequence ID" value="EAR85360.2"/>
    <property type="molecule type" value="Genomic_DNA"/>
</dbReference>
<dbReference type="RefSeq" id="XP_001033023.2">
    <property type="nucleotide sequence ID" value="XM_001033023.2"/>
</dbReference>
<evidence type="ECO:0000256" key="2">
    <source>
        <dbReference type="SAM" id="MobiDB-lite"/>
    </source>
</evidence>
<protein>
    <submittedName>
        <fullName evidence="3">Uncharacterized protein</fullName>
    </submittedName>
</protein>
<feature type="compositionally biased region" description="Basic and acidic residues" evidence="2">
    <location>
        <begin position="81"/>
        <end position="94"/>
    </location>
</feature>